<dbReference type="EMBL" id="JAQGLA010000091">
    <property type="protein sequence ID" value="MDA3630208.1"/>
    <property type="molecule type" value="Genomic_DNA"/>
</dbReference>
<reference evidence="1 2" key="1">
    <citation type="submission" date="2022-11" db="EMBL/GenBank/DDBJ databases">
        <title>Draft genome sequence of Saccharopolyspora sp. WRP15-2 isolated from rhizosphere soils of wild rice in Thailand.</title>
        <authorList>
            <person name="Duangmal K."/>
            <person name="Kammanee S."/>
            <person name="Muangham S."/>
        </authorList>
    </citation>
    <scope>NUCLEOTIDE SEQUENCE [LARGE SCALE GENOMIC DNA]</scope>
    <source>
        <strain evidence="1 2">WRP15-2</strain>
    </source>
</reference>
<protein>
    <submittedName>
        <fullName evidence="1">Uncharacterized protein</fullName>
    </submittedName>
</protein>
<dbReference type="Proteomes" id="UP001210380">
    <property type="component" value="Unassembled WGS sequence"/>
</dbReference>
<accession>A0ABT4V8A8</accession>
<keyword evidence="2" id="KW-1185">Reference proteome</keyword>
<gene>
    <name evidence="1" type="ORF">OU415_32600</name>
</gene>
<name>A0ABT4V8A8_9PSEU</name>
<sequence>MREGIERFGVAVADVVSGGDDSGATPPRVVYFGQSPQARIVRALEASCKPDTELMWVLTTHRLGLLEVLAPEVDEDSGGSLWSKARKFGAGVKDFSRDVADIFQGKQLGEFAADTPIPVREVTAHVEFPAQLVRSVAATKRKLPSDYRPRKVFPLRIELDDGSGLEVIAQTEEAVARLQAMAFGRA</sequence>
<organism evidence="1 2">
    <name type="scientific">Saccharopolyspora oryzae</name>
    <dbReference type="NCBI Taxonomy" id="2997343"/>
    <lineage>
        <taxon>Bacteria</taxon>
        <taxon>Bacillati</taxon>
        <taxon>Actinomycetota</taxon>
        <taxon>Actinomycetes</taxon>
        <taxon>Pseudonocardiales</taxon>
        <taxon>Pseudonocardiaceae</taxon>
        <taxon>Saccharopolyspora</taxon>
    </lineage>
</organism>
<evidence type="ECO:0000313" key="1">
    <source>
        <dbReference type="EMBL" id="MDA3630208.1"/>
    </source>
</evidence>
<evidence type="ECO:0000313" key="2">
    <source>
        <dbReference type="Proteomes" id="UP001210380"/>
    </source>
</evidence>
<proteinExistence type="predicted"/>
<dbReference type="RefSeq" id="WP_270953351.1">
    <property type="nucleotide sequence ID" value="NZ_JAQGLA010000091.1"/>
</dbReference>
<comment type="caution">
    <text evidence="1">The sequence shown here is derived from an EMBL/GenBank/DDBJ whole genome shotgun (WGS) entry which is preliminary data.</text>
</comment>